<evidence type="ECO:0000313" key="2">
    <source>
        <dbReference type="EMBL" id="KAK8995135.1"/>
    </source>
</evidence>
<sequence length="142" mass="15927">MSEVENGPIGLDSIMMEIEVTWGVTDKNGIGAIDGSSYLHANEEFILRVDEPGKEKLYWLWIHVVNRKKRMVARNDSSNPPMGSGSNRHNSGFRYNTKQGSQQGVDWSPSNEHRSQSALNNNDLNKQDVQDLDISNRGNPSL</sequence>
<keyword evidence="3" id="KW-1185">Reference proteome</keyword>
<feature type="compositionally biased region" description="Polar residues" evidence="1">
    <location>
        <begin position="75"/>
        <end position="124"/>
    </location>
</feature>
<proteinExistence type="predicted"/>
<gene>
    <name evidence="2" type="ORF">V6N11_069583</name>
</gene>
<evidence type="ECO:0000313" key="3">
    <source>
        <dbReference type="Proteomes" id="UP001396334"/>
    </source>
</evidence>
<evidence type="ECO:0000256" key="1">
    <source>
        <dbReference type="SAM" id="MobiDB-lite"/>
    </source>
</evidence>
<organism evidence="2 3">
    <name type="scientific">Hibiscus sabdariffa</name>
    <name type="common">roselle</name>
    <dbReference type="NCBI Taxonomy" id="183260"/>
    <lineage>
        <taxon>Eukaryota</taxon>
        <taxon>Viridiplantae</taxon>
        <taxon>Streptophyta</taxon>
        <taxon>Embryophyta</taxon>
        <taxon>Tracheophyta</taxon>
        <taxon>Spermatophyta</taxon>
        <taxon>Magnoliopsida</taxon>
        <taxon>eudicotyledons</taxon>
        <taxon>Gunneridae</taxon>
        <taxon>Pentapetalae</taxon>
        <taxon>rosids</taxon>
        <taxon>malvids</taxon>
        <taxon>Malvales</taxon>
        <taxon>Malvaceae</taxon>
        <taxon>Malvoideae</taxon>
        <taxon>Hibiscus</taxon>
    </lineage>
</organism>
<dbReference type="EMBL" id="JBBPBN010000046">
    <property type="protein sequence ID" value="KAK8995135.1"/>
    <property type="molecule type" value="Genomic_DNA"/>
</dbReference>
<accession>A0ABR2Q389</accession>
<reference evidence="2 3" key="1">
    <citation type="journal article" date="2024" name="G3 (Bethesda)">
        <title>Genome assembly of Hibiscus sabdariffa L. provides insights into metabolisms of medicinal natural products.</title>
        <authorList>
            <person name="Kim T."/>
        </authorList>
    </citation>
    <scope>NUCLEOTIDE SEQUENCE [LARGE SCALE GENOMIC DNA]</scope>
    <source>
        <strain evidence="2">TK-2024</strain>
        <tissue evidence="2">Old leaves</tissue>
    </source>
</reference>
<dbReference type="Proteomes" id="UP001396334">
    <property type="component" value="Unassembled WGS sequence"/>
</dbReference>
<name>A0ABR2Q389_9ROSI</name>
<feature type="region of interest" description="Disordered" evidence="1">
    <location>
        <begin position="71"/>
        <end position="142"/>
    </location>
</feature>
<protein>
    <submittedName>
        <fullName evidence="2">Uncharacterized protein</fullName>
    </submittedName>
</protein>
<comment type="caution">
    <text evidence="2">The sequence shown here is derived from an EMBL/GenBank/DDBJ whole genome shotgun (WGS) entry which is preliminary data.</text>
</comment>